<reference evidence="1 2" key="1">
    <citation type="journal article" date="2021" name="Microbiol. Spectr.">
        <title>A Single Bacterium Capable of Oxidation and Reduction of Iron at Circumneutral pH.</title>
        <authorList>
            <person name="Kato S."/>
            <person name="Ohkuma M."/>
        </authorList>
    </citation>
    <scope>NUCLEOTIDE SEQUENCE [LARGE SCALE GENOMIC DNA]</scope>
    <source>
        <strain evidence="1 2">MIZ03</strain>
    </source>
</reference>
<name>A0ABM7MLZ3_9BURK</name>
<proteinExistence type="predicted"/>
<evidence type="ECO:0000313" key="2">
    <source>
        <dbReference type="Proteomes" id="UP000824366"/>
    </source>
</evidence>
<dbReference type="Proteomes" id="UP000824366">
    <property type="component" value="Chromosome"/>
</dbReference>
<accession>A0ABM7MLZ3</accession>
<dbReference type="EMBL" id="AP024238">
    <property type="protein sequence ID" value="BCO27336.1"/>
    <property type="molecule type" value="Genomic_DNA"/>
</dbReference>
<protein>
    <submittedName>
        <fullName evidence="1">Uncharacterized protein</fullName>
    </submittedName>
</protein>
<keyword evidence="2" id="KW-1185">Reference proteome</keyword>
<evidence type="ECO:0000313" key="1">
    <source>
        <dbReference type="EMBL" id="BCO27336.1"/>
    </source>
</evidence>
<sequence>MRIMFARSAIVSNWLEFEDSQWPASTCFYRSANDRFKVNDLLNAVDHILTFDQSTNLNIQTLPGCFKLWILHIA</sequence>
<gene>
    <name evidence="1" type="ORF">MIZ03_2224</name>
</gene>
<organism evidence="1 2">
    <name type="scientific">Rhodoferax lithotrophicus</name>
    <dbReference type="NCBI Taxonomy" id="2798804"/>
    <lineage>
        <taxon>Bacteria</taxon>
        <taxon>Pseudomonadati</taxon>
        <taxon>Pseudomonadota</taxon>
        <taxon>Betaproteobacteria</taxon>
        <taxon>Burkholderiales</taxon>
        <taxon>Comamonadaceae</taxon>
        <taxon>Rhodoferax</taxon>
    </lineage>
</organism>